<dbReference type="AlphaFoldDB" id="A0A699UB91"/>
<proteinExistence type="predicted"/>
<keyword evidence="1" id="KW-0472">Membrane</keyword>
<comment type="caution">
    <text evidence="2">The sequence shown here is derived from an EMBL/GenBank/DDBJ whole genome shotgun (WGS) entry which is preliminary data.</text>
</comment>
<organism evidence="2">
    <name type="scientific">Tanacetum cinerariifolium</name>
    <name type="common">Dalmatian daisy</name>
    <name type="synonym">Chrysanthemum cinerariifolium</name>
    <dbReference type="NCBI Taxonomy" id="118510"/>
    <lineage>
        <taxon>Eukaryota</taxon>
        <taxon>Viridiplantae</taxon>
        <taxon>Streptophyta</taxon>
        <taxon>Embryophyta</taxon>
        <taxon>Tracheophyta</taxon>
        <taxon>Spermatophyta</taxon>
        <taxon>Magnoliopsida</taxon>
        <taxon>eudicotyledons</taxon>
        <taxon>Gunneridae</taxon>
        <taxon>Pentapetalae</taxon>
        <taxon>asterids</taxon>
        <taxon>campanulids</taxon>
        <taxon>Asterales</taxon>
        <taxon>Asteraceae</taxon>
        <taxon>Asteroideae</taxon>
        <taxon>Anthemideae</taxon>
        <taxon>Anthemidinae</taxon>
        <taxon>Tanacetum</taxon>
    </lineage>
</organism>
<sequence length="135" mass="15128">SDKKVYTSVLIVGAWFIFPFDWIHWRTAGLSNIFFDPATTEEQSYLDERHMAFVTSSNYMKPNLSTYGQVVAAPTNDHVNIPKPPQNVVSSSSALANSLAFIRPSRTPTSASKFWFGSALNIETLREIPIDETVK</sequence>
<feature type="non-terminal residue" evidence="2">
    <location>
        <position position="135"/>
    </location>
</feature>
<feature type="transmembrane region" description="Helical" evidence="1">
    <location>
        <begin position="6"/>
        <end position="25"/>
    </location>
</feature>
<gene>
    <name evidence="2" type="ORF">Tci_892191</name>
</gene>
<reference evidence="2" key="1">
    <citation type="journal article" date="2019" name="Sci. Rep.">
        <title>Draft genome of Tanacetum cinerariifolium, the natural source of mosquito coil.</title>
        <authorList>
            <person name="Yamashiro T."/>
            <person name="Shiraishi A."/>
            <person name="Satake H."/>
            <person name="Nakayama K."/>
        </authorList>
    </citation>
    <scope>NUCLEOTIDE SEQUENCE</scope>
</reference>
<feature type="non-terminal residue" evidence="2">
    <location>
        <position position="1"/>
    </location>
</feature>
<evidence type="ECO:0000313" key="2">
    <source>
        <dbReference type="EMBL" id="GFD20222.1"/>
    </source>
</evidence>
<keyword evidence="1" id="KW-0812">Transmembrane</keyword>
<name>A0A699UB91_TANCI</name>
<dbReference type="EMBL" id="BKCJ011320534">
    <property type="protein sequence ID" value="GFD20222.1"/>
    <property type="molecule type" value="Genomic_DNA"/>
</dbReference>
<keyword evidence="1" id="KW-1133">Transmembrane helix</keyword>
<evidence type="ECO:0000256" key="1">
    <source>
        <dbReference type="SAM" id="Phobius"/>
    </source>
</evidence>
<accession>A0A699UB91</accession>
<protein>
    <submittedName>
        <fullName evidence="2">Transcription regulator</fullName>
    </submittedName>
</protein>